<name>A0A498JM43_MALDO</name>
<keyword evidence="2" id="KW-1185">Reference proteome</keyword>
<proteinExistence type="predicted"/>
<dbReference type="InterPro" id="IPR012871">
    <property type="entry name" value="DUF1668_ORYSA"/>
</dbReference>
<evidence type="ECO:0008006" key="3">
    <source>
        <dbReference type="Google" id="ProtNLM"/>
    </source>
</evidence>
<accession>A0A498JM43</accession>
<evidence type="ECO:0000313" key="2">
    <source>
        <dbReference type="Proteomes" id="UP000290289"/>
    </source>
</evidence>
<dbReference type="EMBL" id="RDQH01000332">
    <property type="protein sequence ID" value="RXH96808.1"/>
    <property type="molecule type" value="Genomic_DNA"/>
</dbReference>
<sequence length="354" mass="40711">MTLNKDWLLYLNMSKNLYVLDVSKWLDWYSNEDVKKSHTRPEFKLAYSRKFVVRFEEFRYMIANSEPYVVGGQYLPNYLVKERANLAVDVPLIVRVRPPKLPHLSAPKLDPCVVTIDGKIYVLSTRIYDGCIKDKKPPLLFEALYPGSHDWKVLPNPPFIIGRTLNSSCPFISHYGAWGQKLIVKDPVTGKNYIFNTDEEKWEEALDIQDATVPCSAQFKQFLVSVEDGHVYAYRFDEANGNPRRVAELVQLEKIIFRYPSTYPPSITNFGDDGLMSIVCSGIFKERRHHKLSWARVVVFQLCIEGLPPNQSICVDIKAKGTFYIDSEPSPSFIQNHCRAYSNDDPDILQLLTT</sequence>
<dbReference type="AlphaFoldDB" id="A0A498JM43"/>
<organism evidence="1 2">
    <name type="scientific">Malus domestica</name>
    <name type="common">Apple</name>
    <name type="synonym">Pyrus malus</name>
    <dbReference type="NCBI Taxonomy" id="3750"/>
    <lineage>
        <taxon>Eukaryota</taxon>
        <taxon>Viridiplantae</taxon>
        <taxon>Streptophyta</taxon>
        <taxon>Embryophyta</taxon>
        <taxon>Tracheophyta</taxon>
        <taxon>Spermatophyta</taxon>
        <taxon>Magnoliopsida</taxon>
        <taxon>eudicotyledons</taxon>
        <taxon>Gunneridae</taxon>
        <taxon>Pentapetalae</taxon>
        <taxon>rosids</taxon>
        <taxon>fabids</taxon>
        <taxon>Rosales</taxon>
        <taxon>Rosaceae</taxon>
        <taxon>Amygdaloideae</taxon>
        <taxon>Maleae</taxon>
        <taxon>Malus</taxon>
    </lineage>
</organism>
<dbReference type="Pfam" id="PF07893">
    <property type="entry name" value="DUF1668"/>
    <property type="match status" value="1"/>
</dbReference>
<gene>
    <name evidence="1" type="ORF">DVH24_009650</name>
</gene>
<reference evidence="1 2" key="1">
    <citation type="submission" date="2018-10" db="EMBL/GenBank/DDBJ databases">
        <title>A high-quality apple genome assembly.</title>
        <authorList>
            <person name="Hu J."/>
        </authorList>
    </citation>
    <scope>NUCLEOTIDE SEQUENCE [LARGE SCALE GENOMIC DNA]</scope>
    <source>
        <strain evidence="2">cv. HFTH1</strain>
        <tissue evidence="1">Young leaf</tissue>
    </source>
</reference>
<protein>
    <recommendedName>
        <fullName evidence="3">F-box associated domain-containing protein</fullName>
    </recommendedName>
</protein>
<comment type="caution">
    <text evidence="1">The sequence shown here is derived from an EMBL/GenBank/DDBJ whole genome shotgun (WGS) entry which is preliminary data.</text>
</comment>
<dbReference type="Proteomes" id="UP000290289">
    <property type="component" value="Chromosome 6"/>
</dbReference>
<evidence type="ECO:0000313" key="1">
    <source>
        <dbReference type="EMBL" id="RXH96808.1"/>
    </source>
</evidence>